<protein>
    <submittedName>
        <fullName evidence="2">Protein ACCUMULATION AND REPLICATION OF CHLOROPLASTS 3</fullName>
    </submittedName>
</protein>
<dbReference type="PANTHER" id="PTHR43215">
    <property type="entry name" value="RADIAL SPOKE HEAD 1 HOMOLOG"/>
    <property type="match status" value="1"/>
</dbReference>
<proteinExistence type="predicted"/>
<dbReference type="Proteomes" id="UP001412067">
    <property type="component" value="Unassembled WGS sequence"/>
</dbReference>
<dbReference type="PANTHER" id="PTHR43215:SF15">
    <property type="entry name" value="PROTEIN ACCUMULATION AND REPLICATION OF CHLOROPLASTS 3, CHLOROPLASTIC"/>
    <property type="match status" value="1"/>
</dbReference>
<dbReference type="SUPFAM" id="SSF82185">
    <property type="entry name" value="Histone H3 K4-specific methyltransferase SET7/9 N-terminal domain"/>
    <property type="match status" value="2"/>
</dbReference>
<reference evidence="2 3" key="1">
    <citation type="journal article" date="2022" name="Nat. Plants">
        <title>Genomes of leafy and leafless Platanthera orchids illuminate the evolution of mycoheterotrophy.</title>
        <authorList>
            <person name="Li M.H."/>
            <person name="Liu K.W."/>
            <person name="Li Z."/>
            <person name="Lu H.C."/>
            <person name="Ye Q.L."/>
            <person name="Zhang D."/>
            <person name="Wang J.Y."/>
            <person name="Li Y.F."/>
            <person name="Zhong Z.M."/>
            <person name="Liu X."/>
            <person name="Yu X."/>
            <person name="Liu D.K."/>
            <person name="Tu X.D."/>
            <person name="Liu B."/>
            <person name="Hao Y."/>
            <person name="Liao X.Y."/>
            <person name="Jiang Y.T."/>
            <person name="Sun W.H."/>
            <person name="Chen J."/>
            <person name="Chen Y.Q."/>
            <person name="Ai Y."/>
            <person name="Zhai J.W."/>
            <person name="Wu S.S."/>
            <person name="Zhou Z."/>
            <person name="Hsiao Y.Y."/>
            <person name="Wu W.L."/>
            <person name="Chen Y.Y."/>
            <person name="Lin Y.F."/>
            <person name="Hsu J.L."/>
            <person name="Li C.Y."/>
            <person name="Wang Z.W."/>
            <person name="Zhao X."/>
            <person name="Zhong W.Y."/>
            <person name="Ma X.K."/>
            <person name="Ma L."/>
            <person name="Huang J."/>
            <person name="Chen G.Z."/>
            <person name="Huang M.Z."/>
            <person name="Huang L."/>
            <person name="Peng D.H."/>
            <person name="Luo Y.B."/>
            <person name="Zou S.Q."/>
            <person name="Chen S.P."/>
            <person name="Lan S."/>
            <person name="Tsai W.C."/>
            <person name="Van de Peer Y."/>
            <person name="Liu Z.J."/>
        </authorList>
    </citation>
    <scope>NUCLEOTIDE SEQUENCE [LARGE SCALE GENOMIC DNA]</scope>
    <source>
        <strain evidence="2">Lor288</strain>
    </source>
</reference>
<organism evidence="2 3">
    <name type="scientific">Platanthera guangdongensis</name>
    <dbReference type="NCBI Taxonomy" id="2320717"/>
    <lineage>
        <taxon>Eukaryota</taxon>
        <taxon>Viridiplantae</taxon>
        <taxon>Streptophyta</taxon>
        <taxon>Embryophyta</taxon>
        <taxon>Tracheophyta</taxon>
        <taxon>Spermatophyta</taxon>
        <taxon>Magnoliopsida</taxon>
        <taxon>Liliopsida</taxon>
        <taxon>Asparagales</taxon>
        <taxon>Orchidaceae</taxon>
        <taxon>Orchidoideae</taxon>
        <taxon>Orchideae</taxon>
        <taxon>Orchidinae</taxon>
        <taxon>Platanthera</taxon>
    </lineage>
</organism>
<keyword evidence="1" id="KW-0677">Repeat</keyword>
<dbReference type="InterPro" id="IPR003409">
    <property type="entry name" value="MORN"/>
</dbReference>
<evidence type="ECO:0000256" key="1">
    <source>
        <dbReference type="ARBA" id="ARBA00022737"/>
    </source>
</evidence>
<name>A0ABR2MA31_9ASPA</name>
<dbReference type="Pfam" id="PF02493">
    <property type="entry name" value="MORN"/>
    <property type="match status" value="4"/>
</dbReference>
<dbReference type="Gene3D" id="2.20.110.10">
    <property type="entry name" value="Histone H3 K4-specific methyltransferase SET7/9 N-terminal domain"/>
    <property type="match status" value="1"/>
</dbReference>
<accession>A0ABR2MA31</accession>
<dbReference type="SMART" id="SM00698">
    <property type="entry name" value="MORN"/>
    <property type="match status" value="3"/>
</dbReference>
<sequence length="332" mass="36953">MVSSTIANFSDSDHYSGELLLLRKSCALIAGFGTELLLDNAELSQEAERGSPKGWNSIVEIPYRGGIYRGKCQGGLPDGKGRLTSMDGSFYEGFWKCGKRSGLGTFCYSNGDLFRGPWRDDVMHGKANGKHIVVLVQGWFYFHTGDRWFANFWRDKANGNGRLFSKDGSVFFGIFRDGWRHGQGVCIEADGSRGERRVARGGRSCCRLLGKEEKLVARLSFNIEWIFFKHGGNMVKGSSGALAEFESWKPPLAKMHGRVCLHFSLVAGPFRGPSLRGNAFENRGALFFNGGNMVSKSFIGKWEYFFRLIINRKISCVAPLLSFVSAGQLDFI</sequence>
<gene>
    <name evidence="2" type="primary">ARC3</name>
    <name evidence="2" type="ORF">KSP40_PGU019910</name>
</gene>
<keyword evidence="3" id="KW-1185">Reference proteome</keyword>
<evidence type="ECO:0000313" key="3">
    <source>
        <dbReference type="Proteomes" id="UP001412067"/>
    </source>
</evidence>
<evidence type="ECO:0000313" key="2">
    <source>
        <dbReference type="EMBL" id="KAK8961007.1"/>
    </source>
</evidence>
<comment type="caution">
    <text evidence="2">The sequence shown here is derived from an EMBL/GenBank/DDBJ whole genome shotgun (WGS) entry which is preliminary data.</text>
</comment>
<dbReference type="EMBL" id="JBBWWR010000010">
    <property type="protein sequence ID" value="KAK8961007.1"/>
    <property type="molecule type" value="Genomic_DNA"/>
</dbReference>